<feature type="chain" id="PRO_5023043325" description="DUF1593 domain-containing protein" evidence="2">
    <location>
        <begin position="24"/>
        <end position="713"/>
    </location>
</feature>
<accession>A0A5C5ZA69</accession>
<gene>
    <name evidence="5" type="ORF">CA13_56980</name>
</gene>
<dbReference type="OrthoDB" id="253051at2"/>
<dbReference type="SUPFAM" id="SSF49899">
    <property type="entry name" value="Concanavalin A-like lectins/glucanases"/>
    <property type="match status" value="1"/>
</dbReference>
<dbReference type="InterPro" id="IPR013320">
    <property type="entry name" value="ConA-like_dom_sf"/>
</dbReference>
<sequence precursor="true">MNKHWQRTAIVILASVISSIVSAPHIHATGPDAPLVQVGQKNGQTPIELHGPITQSDSGTLNLPGDGEWGWVAVGTEDKPLPTLEGLRSFTICGWAGPGSLQTGSGGNRIAFNLNYNQSGFDLVHLNDGRMRLAVNQWPDQVKNDSSTEKLQPGQWTFFAVTYDETKQKNNVHWYFGKPDSPVTRDRATTYSVGPTGNNSGPLTVGNYNTTLHRSGMDRQFRGRLHGIRIYGSKTGADGALDVPTLRQIQADIASQPDFSQTIPKMRSTPPLHSNQQTDAAQDGAGTPMPKRDDRPKIIATTDGEIDDRCSMIRFLLYNNQWDIQGIIHSSSKFHWKGDGDKIARHNWADEVWLDKQLDAYETIYPQLAKHDNGFYTPDELRKLIYTGNIENVGEMEKVTPGSTQIVEILLQDDPAPVYLQAWGGTNTIARALKTIQQDHPEAMDRVSQKAILYLILDQDKTFREYIEPNWPELQTLGSFGQFAAIAYSWDRLIPEELHAFYDRSWMEENILHGHGPLCASYEAHPQKGFRSEGDSPSFMHQIPVGLRSLEHPGYGGWGGRFIREKPGSATWRDARDGGDLSKPIWRFSEAFQNDWAARADWCVRDPDKANHPPQPRVVGSLDRTAPPGERVSVSAKGSSDPDGDALTFKWWQYIDVDSCKTTVDISTLHHGQTAEFVVPNEPGSTVHLILELTDDGNPALTRYHRVIVTVAE</sequence>
<dbReference type="Pfam" id="PF21027">
    <property type="entry name" value="Sde0182_C"/>
    <property type="match status" value="1"/>
</dbReference>
<dbReference type="Gene3D" id="3.90.245.10">
    <property type="entry name" value="Ribonucleoside hydrolase-like"/>
    <property type="match status" value="1"/>
</dbReference>
<feature type="region of interest" description="Disordered" evidence="1">
    <location>
        <begin position="607"/>
        <end position="643"/>
    </location>
</feature>
<evidence type="ECO:0000259" key="4">
    <source>
        <dbReference type="Pfam" id="PF21027"/>
    </source>
</evidence>
<evidence type="ECO:0000256" key="1">
    <source>
        <dbReference type="SAM" id="MobiDB-lite"/>
    </source>
</evidence>
<dbReference type="GO" id="GO:0016799">
    <property type="term" value="F:hydrolase activity, hydrolyzing N-glycosyl compounds"/>
    <property type="evidence" value="ECO:0007669"/>
    <property type="project" value="InterPro"/>
</dbReference>
<evidence type="ECO:0000259" key="3">
    <source>
        <dbReference type="Pfam" id="PF07632"/>
    </source>
</evidence>
<dbReference type="Pfam" id="PF07632">
    <property type="entry name" value="Sde182_NH-like"/>
    <property type="match status" value="1"/>
</dbReference>
<dbReference type="EMBL" id="SJPJ01000001">
    <property type="protein sequence ID" value="TWT84222.1"/>
    <property type="molecule type" value="Genomic_DNA"/>
</dbReference>
<evidence type="ECO:0000313" key="5">
    <source>
        <dbReference type="EMBL" id="TWT84222.1"/>
    </source>
</evidence>
<feature type="domain" description="Cellulose-binding Sde182 C-terminal" evidence="4">
    <location>
        <begin position="632"/>
        <end position="711"/>
    </location>
</feature>
<evidence type="ECO:0000256" key="2">
    <source>
        <dbReference type="SAM" id="SignalP"/>
    </source>
</evidence>
<dbReference type="RefSeq" id="WP_146401842.1">
    <property type="nucleotide sequence ID" value="NZ_SJPJ01000001.1"/>
</dbReference>
<evidence type="ECO:0008006" key="7">
    <source>
        <dbReference type="Google" id="ProtNLM"/>
    </source>
</evidence>
<dbReference type="InterPro" id="IPR048527">
    <property type="entry name" value="Sde182_C"/>
</dbReference>
<evidence type="ECO:0000313" key="6">
    <source>
        <dbReference type="Proteomes" id="UP000315010"/>
    </source>
</evidence>
<reference evidence="5 6" key="1">
    <citation type="submission" date="2019-02" db="EMBL/GenBank/DDBJ databases">
        <title>Deep-cultivation of Planctomycetes and their phenomic and genomic characterization uncovers novel biology.</title>
        <authorList>
            <person name="Wiegand S."/>
            <person name="Jogler M."/>
            <person name="Boedeker C."/>
            <person name="Pinto D."/>
            <person name="Vollmers J."/>
            <person name="Rivas-Marin E."/>
            <person name="Kohn T."/>
            <person name="Peeters S.H."/>
            <person name="Heuer A."/>
            <person name="Rast P."/>
            <person name="Oberbeckmann S."/>
            <person name="Bunk B."/>
            <person name="Jeske O."/>
            <person name="Meyerdierks A."/>
            <person name="Storesund J.E."/>
            <person name="Kallscheuer N."/>
            <person name="Luecker S."/>
            <person name="Lage O.M."/>
            <person name="Pohl T."/>
            <person name="Merkel B.J."/>
            <person name="Hornburger P."/>
            <person name="Mueller R.-W."/>
            <person name="Bruemmer F."/>
            <person name="Labrenz M."/>
            <person name="Spormann A.M."/>
            <person name="Op Den Camp H."/>
            <person name="Overmann J."/>
            <person name="Amann R."/>
            <person name="Jetten M.S.M."/>
            <person name="Mascher T."/>
            <person name="Medema M.H."/>
            <person name="Devos D.P."/>
            <person name="Kaster A.-K."/>
            <person name="Ovreas L."/>
            <person name="Rohde M."/>
            <person name="Galperin M.Y."/>
            <person name="Jogler C."/>
        </authorList>
    </citation>
    <scope>NUCLEOTIDE SEQUENCE [LARGE SCALE GENOMIC DNA]</scope>
    <source>
        <strain evidence="5 6">CA13</strain>
    </source>
</reference>
<dbReference type="InterPro" id="IPR013783">
    <property type="entry name" value="Ig-like_fold"/>
</dbReference>
<dbReference type="InterPro" id="IPR036452">
    <property type="entry name" value="Ribo_hydro-like"/>
</dbReference>
<dbReference type="Gene3D" id="2.60.40.10">
    <property type="entry name" value="Immunoglobulins"/>
    <property type="match status" value="1"/>
</dbReference>
<feature type="domain" description="Cellulose-binding Sde182 nucleoside hydrolase-like" evidence="3">
    <location>
        <begin position="298"/>
        <end position="562"/>
    </location>
</feature>
<dbReference type="Pfam" id="PF13385">
    <property type="entry name" value="Laminin_G_3"/>
    <property type="match status" value="1"/>
</dbReference>
<dbReference type="SUPFAM" id="SSF53590">
    <property type="entry name" value="Nucleoside hydrolase"/>
    <property type="match status" value="1"/>
</dbReference>
<organism evidence="5 6">
    <name type="scientific">Novipirellula herctigrandis</name>
    <dbReference type="NCBI Taxonomy" id="2527986"/>
    <lineage>
        <taxon>Bacteria</taxon>
        <taxon>Pseudomonadati</taxon>
        <taxon>Planctomycetota</taxon>
        <taxon>Planctomycetia</taxon>
        <taxon>Pirellulales</taxon>
        <taxon>Pirellulaceae</taxon>
        <taxon>Novipirellula</taxon>
    </lineage>
</organism>
<keyword evidence="6" id="KW-1185">Reference proteome</keyword>
<feature type="signal peptide" evidence="2">
    <location>
        <begin position="1"/>
        <end position="23"/>
    </location>
</feature>
<proteinExistence type="predicted"/>
<feature type="compositionally biased region" description="Polar residues" evidence="1">
    <location>
        <begin position="271"/>
        <end position="280"/>
    </location>
</feature>
<dbReference type="Proteomes" id="UP000315010">
    <property type="component" value="Unassembled WGS sequence"/>
</dbReference>
<dbReference type="Gene3D" id="2.60.120.200">
    <property type="match status" value="1"/>
</dbReference>
<comment type="caution">
    <text evidence="5">The sequence shown here is derived from an EMBL/GenBank/DDBJ whole genome shotgun (WGS) entry which is preliminary data.</text>
</comment>
<dbReference type="InterPro" id="IPR011483">
    <property type="entry name" value="Sde182_NH-like"/>
</dbReference>
<protein>
    <recommendedName>
        <fullName evidence="7">DUF1593 domain-containing protein</fullName>
    </recommendedName>
</protein>
<name>A0A5C5ZA69_9BACT</name>
<keyword evidence="2" id="KW-0732">Signal</keyword>
<dbReference type="AlphaFoldDB" id="A0A5C5ZA69"/>
<feature type="region of interest" description="Disordered" evidence="1">
    <location>
        <begin position="260"/>
        <end position="296"/>
    </location>
</feature>